<name>A0A072VHS2_MEDTR</name>
<protein>
    <submittedName>
        <fullName evidence="1 2">Uncharacterized protein</fullName>
    </submittedName>
</protein>
<reference evidence="2" key="3">
    <citation type="submission" date="2015-04" db="UniProtKB">
        <authorList>
            <consortium name="EnsemblPlants"/>
        </authorList>
    </citation>
    <scope>IDENTIFICATION</scope>
    <source>
        <strain evidence="2">cv. Jemalong A17</strain>
    </source>
</reference>
<evidence type="ECO:0000313" key="1">
    <source>
        <dbReference type="EMBL" id="KEH41337.1"/>
    </source>
</evidence>
<dbReference type="Proteomes" id="UP000002051">
    <property type="component" value="Unassembled WGS sequence"/>
</dbReference>
<dbReference type="AlphaFoldDB" id="A0A072VHS2"/>
<accession>A0A072VHS2</accession>
<gene>
    <name evidence="1" type="ordered locus">MTR_1g048870</name>
</gene>
<sequence>MIHMILVDAEVIESVCMKVHASVRKNLLPMFKDHFEERNAWELFWHEHVSLRSMLGGSIYRACTKCASRITVINEQICCDKCSKSMGKRGFEDVESLDDIVLTAYDTSTTKELRIVSVKVEDSY</sequence>
<reference evidence="1 3" key="1">
    <citation type="journal article" date="2011" name="Nature">
        <title>The Medicago genome provides insight into the evolution of rhizobial symbioses.</title>
        <authorList>
            <person name="Young N.D."/>
            <person name="Debelle F."/>
            <person name="Oldroyd G.E."/>
            <person name="Geurts R."/>
            <person name="Cannon S.B."/>
            <person name="Udvardi M.K."/>
            <person name="Benedito V.A."/>
            <person name="Mayer K.F."/>
            <person name="Gouzy J."/>
            <person name="Schoof H."/>
            <person name="Van de Peer Y."/>
            <person name="Proost S."/>
            <person name="Cook D.R."/>
            <person name="Meyers B.C."/>
            <person name="Spannagl M."/>
            <person name="Cheung F."/>
            <person name="De Mita S."/>
            <person name="Krishnakumar V."/>
            <person name="Gundlach H."/>
            <person name="Zhou S."/>
            <person name="Mudge J."/>
            <person name="Bharti A.K."/>
            <person name="Murray J.D."/>
            <person name="Naoumkina M.A."/>
            <person name="Rosen B."/>
            <person name="Silverstein K.A."/>
            <person name="Tang H."/>
            <person name="Rombauts S."/>
            <person name="Zhao P.X."/>
            <person name="Zhou P."/>
            <person name="Barbe V."/>
            <person name="Bardou P."/>
            <person name="Bechner M."/>
            <person name="Bellec A."/>
            <person name="Berger A."/>
            <person name="Berges H."/>
            <person name="Bidwell S."/>
            <person name="Bisseling T."/>
            <person name="Choisne N."/>
            <person name="Couloux A."/>
            <person name="Denny R."/>
            <person name="Deshpande S."/>
            <person name="Dai X."/>
            <person name="Doyle J.J."/>
            <person name="Dudez A.M."/>
            <person name="Farmer A.D."/>
            <person name="Fouteau S."/>
            <person name="Franken C."/>
            <person name="Gibelin C."/>
            <person name="Gish J."/>
            <person name="Goldstein S."/>
            <person name="Gonzalez A.J."/>
            <person name="Green P.J."/>
            <person name="Hallab A."/>
            <person name="Hartog M."/>
            <person name="Hua A."/>
            <person name="Humphray S.J."/>
            <person name="Jeong D.H."/>
            <person name="Jing Y."/>
            <person name="Jocker A."/>
            <person name="Kenton S.M."/>
            <person name="Kim D.J."/>
            <person name="Klee K."/>
            <person name="Lai H."/>
            <person name="Lang C."/>
            <person name="Lin S."/>
            <person name="Macmil S.L."/>
            <person name="Magdelenat G."/>
            <person name="Matthews L."/>
            <person name="McCorrison J."/>
            <person name="Monaghan E.L."/>
            <person name="Mun J.H."/>
            <person name="Najar F.Z."/>
            <person name="Nicholson C."/>
            <person name="Noirot C."/>
            <person name="O'Bleness M."/>
            <person name="Paule C.R."/>
            <person name="Poulain J."/>
            <person name="Prion F."/>
            <person name="Qin B."/>
            <person name="Qu C."/>
            <person name="Retzel E.F."/>
            <person name="Riddle C."/>
            <person name="Sallet E."/>
            <person name="Samain S."/>
            <person name="Samson N."/>
            <person name="Sanders I."/>
            <person name="Saurat O."/>
            <person name="Scarpelli C."/>
            <person name="Schiex T."/>
            <person name="Segurens B."/>
            <person name="Severin A.J."/>
            <person name="Sherrier D.J."/>
            <person name="Shi R."/>
            <person name="Sims S."/>
            <person name="Singer S.R."/>
            <person name="Sinharoy S."/>
            <person name="Sterck L."/>
            <person name="Viollet A."/>
            <person name="Wang B.B."/>
            <person name="Wang K."/>
            <person name="Wang M."/>
            <person name="Wang X."/>
            <person name="Warfsmann J."/>
            <person name="Weissenbach J."/>
            <person name="White D.D."/>
            <person name="White J.D."/>
            <person name="Wiley G.B."/>
            <person name="Wincker P."/>
            <person name="Xing Y."/>
            <person name="Yang L."/>
            <person name="Yao Z."/>
            <person name="Ying F."/>
            <person name="Zhai J."/>
            <person name="Zhou L."/>
            <person name="Zuber A."/>
            <person name="Denarie J."/>
            <person name="Dixon R.A."/>
            <person name="May G.D."/>
            <person name="Schwartz D.C."/>
            <person name="Rogers J."/>
            <person name="Quetier F."/>
            <person name="Town C.D."/>
            <person name="Roe B.A."/>
        </authorList>
    </citation>
    <scope>NUCLEOTIDE SEQUENCE [LARGE SCALE GENOMIC DNA]</scope>
    <source>
        <strain evidence="1">A17</strain>
        <strain evidence="2 3">cv. Jemalong A17</strain>
    </source>
</reference>
<dbReference type="EnsemblPlants" id="KEH41337">
    <property type="protein sequence ID" value="KEH41337"/>
    <property type="gene ID" value="MTR_1g048870"/>
</dbReference>
<dbReference type="HOGENOM" id="CLU_150906_0_0_1"/>
<keyword evidence="3" id="KW-1185">Reference proteome</keyword>
<reference evidence="1 3" key="2">
    <citation type="journal article" date="2014" name="BMC Genomics">
        <title>An improved genome release (version Mt4.0) for the model legume Medicago truncatula.</title>
        <authorList>
            <person name="Tang H."/>
            <person name="Krishnakumar V."/>
            <person name="Bidwell S."/>
            <person name="Rosen B."/>
            <person name="Chan A."/>
            <person name="Zhou S."/>
            <person name="Gentzbittel L."/>
            <person name="Childs K.L."/>
            <person name="Yandell M."/>
            <person name="Gundlach H."/>
            <person name="Mayer K.F."/>
            <person name="Schwartz D.C."/>
            <person name="Town C.D."/>
        </authorList>
    </citation>
    <scope>GENOME REANNOTATION</scope>
    <source>
        <strain evidence="1">A17</strain>
        <strain evidence="2 3">cv. Jemalong A17</strain>
    </source>
</reference>
<proteinExistence type="predicted"/>
<dbReference type="EMBL" id="CM001217">
    <property type="protein sequence ID" value="KEH41337.1"/>
    <property type="molecule type" value="Genomic_DNA"/>
</dbReference>
<evidence type="ECO:0000313" key="2">
    <source>
        <dbReference type="EnsemblPlants" id="KEH41337"/>
    </source>
</evidence>
<evidence type="ECO:0000313" key="3">
    <source>
        <dbReference type="Proteomes" id="UP000002051"/>
    </source>
</evidence>
<organism evidence="1 3">
    <name type="scientific">Medicago truncatula</name>
    <name type="common">Barrel medic</name>
    <name type="synonym">Medicago tribuloides</name>
    <dbReference type="NCBI Taxonomy" id="3880"/>
    <lineage>
        <taxon>Eukaryota</taxon>
        <taxon>Viridiplantae</taxon>
        <taxon>Streptophyta</taxon>
        <taxon>Embryophyta</taxon>
        <taxon>Tracheophyta</taxon>
        <taxon>Spermatophyta</taxon>
        <taxon>Magnoliopsida</taxon>
        <taxon>eudicotyledons</taxon>
        <taxon>Gunneridae</taxon>
        <taxon>Pentapetalae</taxon>
        <taxon>rosids</taxon>
        <taxon>fabids</taxon>
        <taxon>Fabales</taxon>
        <taxon>Fabaceae</taxon>
        <taxon>Papilionoideae</taxon>
        <taxon>50 kb inversion clade</taxon>
        <taxon>NPAAA clade</taxon>
        <taxon>Hologalegina</taxon>
        <taxon>IRL clade</taxon>
        <taxon>Trifolieae</taxon>
        <taxon>Medicago</taxon>
    </lineage>
</organism>